<dbReference type="InParanoid" id="A0A2T3AE17"/>
<feature type="domain" description="Aldehyde dehydrogenase" evidence="8">
    <location>
        <begin position="101"/>
        <end position="566"/>
    </location>
</feature>
<dbReference type="OrthoDB" id="310895at2759"/>
<feature type="transmembrane region" description="Helical" evidence="7">
    <location>
        <begin position="221"/>
        <end position="239"/>
    </location>
</feature>
<dbReference type="FunFam" id="3.40.309.10:FF:000024">
    <property type="entry name" value="Betaine aldehyde dehydrogenase"/>
    <property type="match status" value="1"/>
</dbReference>
<gene>
    <name evidence="9" type="ORF">BD289DRAFT_364236</name>
</gene>
<dbReference type="GO" id="GO:0004029">
    <property type="term" value="F:aldehyde dehydrogenase (NAD+) activity"/>
    <property type="evidence" value="ECO:0007669"/>
    <property type="project" value="UniProtKB-EC"/>
</dbReference>
<protein>
    <recommendedName>
        <fullName evidence="3">aldehyde dehydrogenase (NAD(+))</fullName>
        <ecNumber evidence="3">1.2.1.3</ecNumber>
    </recommendedName>
</protein>
<dbReference type="Gene3D" id="3.40.605.10">
    <property type="entry name" value="Aldehyde Dehydrogenase, Chain A, domain 1"/>
    <property type="match status" value="1"/>
</dbReference>
<dbReference type="STRING" id="2025994.A0A2T3AE17"/>
<organism evidence="9 10">
    <name type="scientific">Coniella lustricola</name>
    <dbReference type="NCBI Taxonomy" id="2025994"/>
    <lineage>
        <taxon>Eukaryota</taxon>
        <taxon>Fungi</taxon>
        <taxon>Dikarya</taxon>
        <taxon>Ascomycota</taxon>
        <taxon>Pezizomycotina</taxon>
        <taxon>Sordariomycetes</taxon>
        <taxon>Sordariomycetidae</taxon>
        <taxon>Diaporthales</taxon>
        <taxon>Schizoparmaceae</taxon>
        <taxon>Coniella</taxon>
    </lineage>
</organism>
<dbReference type="FunCoup" id="A0A2T3AE17">
    <property type="interactions" value="194"/>
</dbReference>
<dbReference type="Pfam" id="PF00171">
    <property type="entry name" value="Aldedh"/>
    <property type="match status" value="1"/>
</dbReference>
<dbReference type="EMBL" id="KZ678404">
    <property type="protein sequence ID" value="PSR93852.1"/>
    <property type="molecule type" value="Genomic_DNA"/>
</dbReference>
<reference evidence="9 10" key="1">
    <citation type="journal article" date="2018" name="Mycol. Prog.">
        <title>Coniella lustricola, a new species from submerged detritus.</title>
        <authorList>
            <person name="Raudabaugh D.B."/>
            <person name="Iturriaga T."/>
            <person name="Carver A."/>
            <person name="Mondo S."/>
            <person name="Pangilinan J."/>
            <person name="Lipzen A."/>
            <person name="He G."/>
            <person name="Amirebrahimi M."/>
            <person name="Grigoriev I.V."/>
            <person name="Miller A.N."/>
        </authorList>
    </citation>
    <scope>NUCLEOTIDE SEQUENCE [LARGE SCALE GENOMIC DNA]</scope>
    <source>
        <strain evidence="9 10">B22-T-1</strain>
    </source>
</reference>
<keyword evidence="10" id="KW-1185">Reference proteome</keyword>
<dbReference type="AlphaFoldDB" id="A0A2T3AE17"/>
<dbReference type="InterPro" id="IPR016160">
    <property type="entry name" value="Ald_DH_CS_CYS"/>
</dbReference>
<dbReference type="InterPro" id="IPR015590">
    <property type="entry name" value="Aldehyde_DH_dom"/>
</dbReference>
<evidence type="ECO:0000313" key="9">
    <source>
        <dbReference type="EMBL" id="PSR93852.1"/>
    </source>
</evidence>
<accession>A0A2T3AE17</accession>
<evidence type="ECO:0000313" key="10">
    <source>
        <dbReference type="Proteomes" id="UP000241462"/>
    </source>
</evidence>
<keyword evidence="7" id="KW-1133">Transmembrane helix</keyword>
<dbReference type="Proteomes" id="UP000241462">
    <property type="component" value="Unassembled WGS sequence"/>
</dbReference>
<evidence type="ECO:0000256" key="5">
    <source>
        <dbReference type="PROSITE-ProRule" id="PRU10007"/>
    </source>
</evidence>
<evidence type="ECO:0000256" key="3">
    <source>
        <dbReference type="ARBA" id="ARBA00024226"/>
    </source>
</evidence>
<proteinExistence type="inferred from homology"/>
<dbReference type="InterPro" id="IPR029510">
    <property type="entry name" value="Ald_DH_CS_GLU"/>
</dbReference>
<dbReference type="PANTHER" id="PTHR11699">
    <property type="entry name" value="ALDEHYDE DEHYDROGENASE-RELATED"/>
    <property type="match status" value="1"/>
</dbReference>
<evidence type="ECO:0000256" key="6">
    <source>
        <dbReference type="RuleBase" id="RU003345"/>
    </source>
</evidence>
<dbReference type="SUPFAM" id="SSF53720">
    <property type="entry name" value="ALDH-like"/>
    <property type="match status" value="1"/>
</dbReference>
<dbReference type="EC" id="1.2.1.3" evidence="3"/>
<dbReference type="CDD" id="cd07098">
    <property type="entry name" value="ALDH_F15-22"/>
    <property type="match status" value="1"/>
</dbReference>
<evidence type="ECO:0000256" key="1">
    <source>
        <dbReference type="ARBA" id="ARBA00009986"/>
    </source>
</evidence>
<name>A0A2T3AE17_9PEZI</name>
<dbReference type="InterPro" id="IPR016163">
    <property type="entry name" value="Ald_DH_C"/>
</dbReference>
<dbReference type="InterPro" id="IPR016161">
    <property type="entry name" value="Ald_DH/histidinol_DH"/>
</dbReference>
<keyword evidence="7" id="KW-0812">Transmembrane</keyword>
<sequence>MAADTLVEHWLGRAREQLQRLPPFACPPVVETRPKGWLADSLDRIPHAAWLAIWPLAFLVIVFWYLSGENDKPIRYRVPSPHKPEREEIISKPSTKVAGTSAIQCYAPATGQFLGFINAATPSDIDQAIDAAEAAQKKWVSTSFRERRKVLRSMLQYVLDNQEEICRVACVDSGKTMVDAQLGEVLVTVEKLQWTITHGEKALAPSRRPTNLLMTYKKNMVFYEPLGVVAALVSWNYPFHNLIGPVISAIFSGNGIIVKASEQTAWSASFFASVARGALVAHGHDPALIQTVVCWPHVANHITSHPKIGHITFIGSRPVAHKVAESAARALIPVVAELGGKDPCMVLDSAKGDLTRIVETLLRGTFQSAGQNCIGIERIIATPGVYNELVERLTPRVRALRVGQDLDMGAVISDACFSRLRGLVHQAVKSGARLMAGGERYKHPEHPNGFYFSPTLLVDVTPDMDIAREECFGPIMVLMRSPSPSAADVLGIANAPDFGLGASVFGKDSDPTLQAIVKGVKSGMVAINDFAVYYAVQLPFGGVAGSGYGRFAGEEGLRGLCNTKAVCADRWSWAGVRTSIPPPIQYPVGSQERSWRFAKGIVETGYGIGLARKANGVLGILKNM</sequence>
<dbReference type="Gene3D" id="3.40.309.10">
    <property type="entry name" value="Aldehyde Dehydrogenase, Chain A, domain 2"/>
    <property type="match status" value="1"/>
</dbReference>
<evidence type="ECO:0000256" key="2">
    <source>
        <dbReference type="ARBA" id="ARBA00023002"/>
    </source>
</evidence>
<keyword evidence="2 6" id="KW-0560">Oxidoreductase</keyword>
<feature type="active site" evidence="5">
    <location>
        <position position="337"/>
    </location>
</feature>
<dbReference type="FunFam" id="3.40.605.10:FF:000014">
    <property type="entry name" value="aldehyde dehydrogenase 22A1"/>
    <property type="match status" value="1"/>
</dbReference>
<dbReference type="PROSITE" id="PS00070">
    <property type="entry name" value="ALDEHYDE_DEHYDR_CYS"/>
    <property type="match status" value="1"/>
</dbReference>
<dbReference type="InterPro" id="IPR016162">
    <property type="entry name" value="Ald_DH_N"/>
</dbReference>
<evidence type="ECO:0000256" key="4">
    <source>
        <dbReference type="ARBA" id="ARBA00049194"/>
    </source>
</evidence>
<comment type="similarity">
    <text evidence="1 6">Belongs to the aldehyde dehydrogenase family.</text>
</comment>
<comment type="catalytic activity">
    <reaction evidence="4">
        <text>an aldehyde + NAD(+) + H2O = a carboxylate + NADH + 2 H(+)</text>
        <dbReference type="Rhea" id="RHEA:16185"/>
        <dbReference type="ChEBI" id="CHEBI:15377"/>
        <dbReference type="ChEBI" id="CHEBI:15378"/>
        <dbReference type="ChEBI" id="CHEBI:17478"/>
        <dbReference type="ChEBI" id="CHEBI:29067"/>
        <dbReference type="ChEBI" id="CHEBI:57540"/>
        <dbReference type="ChEBI" id="CHEBI:57945"/>
        <dbReference type="EC" id="1.2.1.3"/>
    </reaction>
</comment>
<keyword evidence="7" id="KW-0472">Membrane</keyword>
<evidence type="ECO:0000256" key="7">
    <source>
        <dbReference type="SAM" id="Phobius"/>
    </source>
</evidence>
<evidence type="ECO:0000259" key="8">
    <source>
        <dbReference type="Pfam" id="PF00171"/>
    </source>
</evidence>
<feature type="transmembrane region" description="Helical" evidence="7">
    <location>
        <begin position="48"/>
        <end position="67"/>
    </location>
</feature>
<dbReference type="PROSITE" id="PS00687">
    <property type="entry name" value="ALDEHYDE_DEHYDR_GLU"/>
    <property type="match status" value="1"/>
</dbReference>